<keyword evidence="6" id="KW-1185">Reference proteome</keyword>
<proteinExistence type="inferred from homology"/>
<dbReference type="SMART" id="SM00967">
    <property type="entry name" value="SpoU_sub_bind"/>
    <property type="match status" value="1"/>
</dbReference>
<dbReference type="PANTHER" id="PTHR43191:SF2">
    <property type="entry name" value="RRNA METHYLTRANSFERASE 3, MITOCHONDRIAL"/>
    <property type="match status" value="1"/>
</dbReference>
<keyword evidence="2 5" id="KW-0489">Methyltransferase</keyword>
<dbReference type="GO" id="GO:0006396">
    <property type="term" value="P:RNA processing"/>
    <property type="evidence" value="ECO:0007669"/>
    <property type="project" value="InterPro"/>
</dbReference>
<evidence type="ECO:0000256" key="3">
    <source>
        <dbReference type="ARBA" id="ARBA00022679"/>
    </source>
</evidence>
<dbReference type="Proteomes" id="UP000268372">
    <property type="component" value="Unassembled WGS sequence"/>
</dbReference>
<evidence type="ECO:0000256" key="2">
    <source>
        <dbReference type="ARBA" id="ARBA00022603"/>
    </source>
</evidence>
<dbReference type="InterPro" id="IPR029026">
    <property type="entry name" value="tRNA_m1G_MTases_N"/>
</dbReference>
<gene>
    <name evidence="5" type="ORF">EG242_11185</name>
</gene>
<name>A0A3P1ATY8_9FLAO</name>
<dbReference type="Pfam" id="PF22435">
    <property type="entry name" value="MRM3-like_sub_bind"/>
    <property type="match status" value="1"/>
</dbReference>
<keyword evidence="3 5" id="KW-0808">Transferase</keyword>
<feature type="domain" description="RNA 2-O ribose methyltransferase substrate binding" evidence="4">
    <location>
        <begin position="32"/>
        <end position="107"/>
    </location>
</feature>
<dbReference type="GO" id="GO:0003723">
    <property type="term" value="F:RNA binding"/>
    <property type="evidence" value="ECO:0007669"/>
    <property type="project" value="InterPro"/>
</dbReference>
<dbReference type="SUPFAM" id="SSF55315">
    <property type="entry name" value="L30e-like"/>
    <property type="match status" value="1"/>
</dbReference>
<dbReference type="AlphaFoldDB" id="A0A3P1ATY8"/>
<dbReference type="InterPro" id="IPR051259">
    <property type="entry name" value="rRNA_Methyltransferase"/>
</dbReference>
<dbReference type="Pfam" id="PF00588">
    <property type="entry name" value="SpoU_methylase"/>
    <property type="match status" value="1"/>
</dbReference>
<evidence type="ECO:0000313" key="6">
    <source>
        <dbReference type="Proteomes" id="UP000268372"/>
    </source>
</evidence>
<dbReference type="GO" id="GO:0005737">
    <property type="term" value="C:cytoplasm"/>
    <property type="evidence" value="ECO:0007669"/>
    <property type="project" value="UniProtKB-ARBA"/>
</dbReference>
<dbReference type="Gene3D" id="3.30.1330.30">
    <property type="match status" value="1"/>
</dbReference>
<dbReference type="EMBL" id="RQTJ01000027">
    <property type="protein sequence ID" value="RRA92377.1"/>
    <property type="molecule type" value="Genomic_DNA"/>
</dbReference>
<dbReference type="InterPro" id="IPR001537">
    <property type="entry name" value="SpoU_MeTrfase"/>
</dbReference>
<dbReference type="GO" id="GO:0008173">
    <property type="term" value="F:RNA methyltransferase activity"/>
    <property type="evidence" value="ECO:0007669"/>
    <property type="project" value="InterPro"/>
</dbReference>
<dbReference type="InterPro" id="IPR013123">
    <property type="entry name" value="SpoU_subst-bd"/>
</dbReference>
<comment type="caution">
    <text evidence="5">The sequence shown here is derived from an EMBL/GenBank/DDBJ whole genome shotgun (WGS) entry which is preliminary data.</text>
</comment>
<dbReference type="PANTHER" id="PTHR43191">
    <property type="entry name" value="RRNA METHYLTRANSFERASE 3"/>
    <property type="match status" value="1"/>
</dbReference>
<dbReference type="InterPro" id="IPR029028">
    <property type="entry name" value="Alpha/beta_knot_MTases"/>
</dbReference>
<reference evidence="5 6" key="1">
    <citation type="submission" date="2018-11" db="EMBL/GenBank/DDBJ databases">
        <title>Flavobacterium sp. nov., YIM 102796 draft genome.</title>
        <authorList>
            <person name="Li G."/>
            <person name="Jiang Y."/>
        </authorList>
    </citation>
    <scope>NUCLEOTIDE SEQUENCE [LARGE SCALE GENOMIC DNA]</scope>
    <source>
        <strain evidence="5 6">YIM 102796</strain>
    </source>
</reference>
<comment type="similarity">
    <text evidence="1">Belongs to the class IV-like SAM-binding methyltransferase superfamily. RNA methyltransferase TrmH family.</text>
</comment>
<dbReference type="OrthoDB" id="9794400at2"/>
<dbReference type="SUPFAM" id="SSF75217">
    <property type="entry name" value="alpha/beta knot"/>
    <property type="match status" value="1"/>
</dbReference>
<evidence type="ECO:0000259" key="4">
    <source>
        <dbReference type="SMART" id="SM00967"/>
    </source>
</evidence>
<dbReference type="InterPro" id="IPR053888">
    <property type="entry name" value="MRM3-like_sub_bind"/>
</dbReference>
<organism evidence="5 6">
    <name type="scientific">Paenimyroides viscosum</name>
    <dbReference type="NCBI Taxonomy" id="2488729"/>
    <lineage>
        <taxon>Bacteria</taxon>
        <taxon>Pseudomonadati</taxon>
        <taxon>Bacteroidota</taxon>
        <taxon>Flavobacteriia</taxon>
        <taxon>Flavobacteriales</taxon>
        <taxon>Flavobacteriaceae</taxon>
        <taxon>Paenimyroides</taxon>
    </lineage>
</organism>
<sequence length="268" mass="29791">MKQITSIQNQLIKDIFQLQEKSKARKKNGLFVIEGIREIEIAIKNDFEVYQLLICFDLFDADKLNNLKRKLSNATDLIEISKEVYQKIAYRESTEGVIAVAKTKDHSLATIQLPENPLIVVLESLEKPGNIGAVLRTADAANIDAVFIADPKTDLYNPNIVRSSVGAVFTNKIVTAASTEIINYFKNSNIAIYSAILQEAVSYYSVDFKQGSAIVMGTEATGLSDIWREESKANIIIPMEGQIDSMNVSVAAAVLIFEAKRQRNTQKI</sequence>
<dbReference type="CDD" id="cd18104">
    <property type="entry name" value="SpoU-like_RNA-MTase"/>
    <property type="match status" value="1"/>
</dbReference>
<dbReference type="RefSeq" id="WP_124899956.1">
    <property type="nucleotide sequence ID" value="NZ_RQTJ01000027.1"/>
</dbReference>
<dbReference type="GO" id="GO:0032259">
    <property type="term" value="P:methylation"/>
    <property type="evidence" value="ECO:0007669"/>
    <property type="project" value="UniProtKB-KW"/>
</dbReference>
<evidence type="ECO:0000313" key="5">
    <source>
        <dbReference type="EMBL" id="RRA92377.1"/>
    </source>
</evidence>
<evidence type="ECO:0000256" key="1">
    <source>
        <dbReference type="ARBA" id="ARBA00007228"/>
    </source>
</evidence>
<dbReference type="Gene3D" id="3.40.1280.10">
    <property type="match status" value="1"/>
</dbReference>
<accession>A0A3P1ATY8</accession>
<dbReference type="InterPro" id="IPR029064">
    <property type="entry name" value="Ribosomal_eL30-like_sf"/>
</dbReference>
<protein>
    <submittedName>
        <fullName evidence="5">RNA methyltransferase</fullName>
    </submittedName>
</protein>